<dbReference type="InterPro" id="IPR012944">
    <property type="entry name" value="SusD_RagB_dom"/>
</dbReference>
<evidence type="ECO:0000256" key="3">
    <source>
        <dbReference type="ARBA" id="ARBA00022729"/>
    </source>
</evidence>
<evidence type="ECO:0000256" key="1">
    <source>
        <dbReference type="ARBA" id="ARBA00004442"/>
    </source>
</evidence>
<proteinExistence type="inferred from homology"/>
<feature type="chain" id="PRO_5003994205" evidence="6">
    <location>
        <begin position="29"/>
        <end position="523"/>
    </location>
</feature>
<dbReference type="SUPFAM" id="SSF48452">
    <property type="entry name" value="TPR-like"/>
    <property type="match status" value="1"/>
</dbReference>
<dbReference type="OrthoDB" id="9783641at2"/>
<dbReference type="Pfam" id="PF14322">
    <property type="entry name" value="SusD-like_3"/>
    <property type="match status" value="1"/>
</dbReference>
<dbReference type="GO" id="GO:0009279">
    <property type="term" value="C:cell outer membrane"/>
    <property type="evidence" value="ECO:0007669"/>
    <property type="project" value="UniProtKB-SubCell"/>
</dbReference>
<protein>
    <submittedName>
        <fullName evidence="9">SusD, outer membrane protein</fullName>
    </submittedName>
</protein>
<dbReference type="Pfam" id="PF07980">
    <property type="entry name" value="SusD_RagB"/>
    <property type="match status" value="1"/>
</dbReference>
<dbReference type="Proteomes" id="UP000011135">
    <property type="component" value="Unassembled WGS sequence"/>
</dbReference>
<evidence type="ECO:0000256" key="5">
    <source>
        <dbReference type="ARBA" id="ARBA00023237"/>
    </source>
</evidence>
<dbReference type="InterPro" id="IPR033985">
    <property type="entry name" value="SusD-like_N"/>
</dbReference>
<gene>
    <name evidence="9" type="ORF">C900_02566</name>
</gene>
<keyword evidence="5" id="KW-0998">Cell outer membrane</keyword>
<organism evidence="9 10">
    <name type="scientific">Fulvivirga imtechensis AK7</name>
    <dbReference type="NCBI Taxonomy" id="1237149"/>
    <lineage>
        <taxon>Bacteria</taxon>
        <taxon>Pseudomonadati</taxon>
        <taxon>Bacteroidota</taxon>
        <taxon>Cytophagia</taxon>
        <taxon>Cytophagales</taxon>
        <taxon>Fulvivirgaceae</taxon>
        <taxon>Fulvivirga</taxon>
    </lineage>
</organism>
<reference evidence="9 10" key="1">
    <citation type="submission" date="2012-12" db="EMBL/GenBank/DDBJ databases">
        <title>Genome assembly of Fulvivirga imtechensis AK7.</title>
        <authorList>
            <person name="Nupur N."/>
            <person name="Khatri I."/>
            <person name="Kumar R."/>
            <person name="Subramanian S."/>
            <person name="Pinnaka A."/>
        </authorList>
    </citation>
    <scope>NUCLEOTIDE SEQUENCE [LARGE SCALE GENOMIC DNA]</scope>
    <source>
        <strain evidence="9 10">AK7</strain>
    </source>
</reference>
<evidence type="ECO:0000259" key="7">
    <source>
        <dbReference type="Pfam" id="PF07980"/>
    </source>
</evidence>
<dbReference type="Gene3D" id="1.25.40.390">
    <property type="match status" value="1"/>
</dbReference>
<feature type="domain" description="RagB/SusD" evidence="7">
    <location>
        <begin position="274"/>
        <end position="523"/>
    </location>
</feature>
<dbReference type="PATRIC" id="fig|1237149.3.peg.2433"/>
<accession>L8JTE0</accession>
<comment type="similarity">
    <text evidence="2">Belongs to the SusD family.</text>
</comment>
<dbReference type="eggNOG" id="COG1395">
    <property type="taxonomic scope" value="Bacteria"/>
</dbReference>
<evidence type="ECO:0000256" key="4">
    <source>
        <dbReference type="ARBA" id="ARBA00023136"/>
    </source>
</evidence>
<dbReference type="EMBL" id="AMZN01000039">
    <property type="protein sequence ID" value="ELR71503.1"/>
    <property type="molecule type" value="Genomic_DNA"/>
</dbReference>
<evidence type="ECO:0000256" key="2">
    <source>
        <dbReference type="ARBA" id="ARBA00006275"/>
    </source>
</evidence>
<evidence type="ECO:0000313" key="10">
    <source>
        <dbReference type="Proteomes" id="UP000011135"/>
    </source>
</evidence>
<comment type="subcellular location">
    <subcellularLocation>
        <location evidence="1">Cell outer membrane</location>
    </subcellularLocation>
</comment>
<evidence type="ECO:0000259" key="8">
    <source>
        <dbReference type="Pfam" id="PF14322"/>
    </source>
</evidence>
<keyword evidence="4" id="KW-0472">Membrane</keyword>
<sequence>MTNNITIKNRLLISAVLLSFLLSSCSLDIDETDSLITEGGSSVFNGVENPAGSVDNLYNNISGQIASQEEMYALSEVTSDILLVPTRGTDWGDNGVWRTLHAHTWGPTHRDIVNVWNNKNGAVLRATEVIDPLSKATVEQVAHAKFVRAYNMWIIMDYYGQVPFRNPTDGPDVIPTVYNRSEAYDLIVQDLNDAIAGLPASNPTSDNKTRAVKATARFLLAKVKLNAEVYLGSYGANDLQDVIDLVDQIEADGYSLVGGSYFDLFVGPTFTNSDVIWNVTADVGTKMWSALHYNQAHPENGGGGWNGFTTLAEFYDKFEGPTNDNSIGSGQEERRGYTHTLASTNADNQGFGYGFQLGQMYGWRDGAAVPLETRTGAPLAFTKELPGLVGNNEVTGMRLLKYSPANGAFTSGTVLARFADAHLMRAEAMLRLGNTGGALAEVNELRALRENTPPLSSLDEQGLLDERGRELYQEYVRRNDMIRFGVFDDAWEFKEAGDGHTNLFPIPASALLSNPNLVQNEGY</sequence>
<feature type="signal peptide" evidence="6">
    <location>
        <begin position="1"/>
        <end position="28"/>
    </location>
</feature>
<name>L8JTE0_9BACT</name>
<dbReference type="AlphaFoldDB" id="L8JTE0"/>
<comment type="caution">
    <text evidence="9">The sequence shown here is derived from an EMBL/GenBank/DDBJ whole genome shotgun (WGS) entry which is preliminary data.</text>
</comment>
<evidence type="ECO:0000256" key="6">
    <source>
        <dbReference type="SAM" id="SignalP"/>
    </source>
</evidence>
<keyword evidence="10" id="KW-1185">Reference proteome</keyword>
<feature type="domain" description="SusD-like N-terminal" evidence="8">
    <location>
        <begin position="67"/>
        <end position="225"/>
    </location>
</feature>
<keyword evidence="3 6" id="KW-0732">Signal</keyword>
<dbReference type="RefSeq" id="WP_009579981.1">
    <property type="nucleotide sequence ID" value="NZ_AMZN01000039.1"/>
</dbReference>
<dbReference type="STRING" id="1237149.C900_02566"/>
<evidence type="ECO:0000313" key="9">
    <source>
        <dbReference type="EMBL" id="ELR71503.1"/>
    </source>
</evidence>
<dbReference type="InterPro" id="IPR011990">
    <property type="entry name" value="TPR-like_helical_dom_sf"/>
</dbReference>